<accession>A0A6C0BTT3</accession>
<evidence type="ECO:0000313" key="2">
    <source>
        <dbReference type="EMBL" id="QHS95490.1"/>
    </source>
</evidence>
<name>A0A6C0BTT3_9ZZZZ</name>
<dbReference type="EMBL" id="MN739253">
    <property type="protein sequence ID" value="QHS95490.1"/>
    <property type="molecule type" value="Genomic_DNA"/>
</dbReference>
<proteinExistence type="predicted"/>
<reference evidence="2" key="1">
    <citation type="journal article" date="2020" name="Nature">
        <title>Giant virus diversity and host interactions through global metagenomics.</title>
        <authorList>
            <person name="Schulz F."/>
            <person name="Roux S."/>
            <person name="Paez-Espino D."/>
            <person name="Jungbluth S."/>
            <person name="Walsh D.A."/>
            <person name="Denef V.J."/>
            <person name="McMahon K.D."/>
            <person name="Konstantinidis K.T."/>
            <person name="Eloe-Fadrosh E.A."/>
            <person name="Kyrpides N.C."/>
            <person name="Woyke T."/>
        </authorList>
    </citation>
    <scope>NUCLEOTIDE SEQUENCE</scope>
    <source>
        <strain evidence="2">GVMAG-M-3300018868-6</strain>
    </source>
</reference>
<evidence type="ECO:0000256" key="1">
    <source>
        <dbReference type="SAM" id="Coils"/>
    </source>
</evidence>
<evidence type="ECO:0008006" key="3">
    <source>
        <dbReference type="Google" id="ProtNLM"/>
    </source>
</evidence>
<organism evidence="2">
    <name type="scientific">viral metagenome</name>
    <dbReference type="NCBI Taxonomy" id="1070528"/>
    <lineage>
        <taxon>unclassified sequences</taxon>
        <taxon>metagenomes</taxon>
        <taxon>organismal metagenomes</taxon>
    </lineage>
</organism>
<feature type="coiled-coil region" evidence="1">
    <location>
        <begin position="99"/>
        <end position="130"/>
    </location>
</feature>
<protein>
    <recommendedName>
        <fullName evidence="3">C2H2-type domain-containing protein</fullName>
    </recommendedName>
</protein>
<dbReference type="AlphaFoldDB" id="A0A6C0BTT3"/>
<keyword evidence="1" id="KW-0175">Coiled coil</keyword>
<sequence length="303" mass="35632">MSTKKHIFYNCENCQYFTTNKTHWNRHIQTEKHGKVLLATDCQQKKHISHITDTERKIKCECGKIYTDRSGLWRHRKRCDTANDCTGETTVATQEHTTLAGLLQEMMKQNQELQKQLIELANEKKNVINNTINYNKFNLMVFLNEYCKEAVNFSDFVRSLELQLTDLEDTGRLGYVAGISNIFIRNLKNLDIFKRPIHCSDFKRETIYIKEQDNWQKEEGNEKIKNAIESVTNKNIKQLPEWMKQNPEFMNGESKTSDQYLVIMNRSMGVTDDEEYDKKQINKIITNIAKEVTIDKELVMQNV</sequence>